<reference evidence="1 2" key="1">
    <citation type="submission" date="2019-06" db="EMBL/GenBank/DDBJ databases">
        <title>A chromosomal-level reference genome of Carpinus fangiana (Coryloideae, Betulaceae).</title>
        <authorList>
            <person name="Yang X."/>
            <person name="Wang Z."/>
            <person name="Zhang L."/>
            <person name="Hao G."/>
            <person name="Liu J."/>
            <person name="Yang Y."/>
        </authorList>
    </citation>
    <scope>NUCLEOTIDE SEQUENCE [LARGE SCALE GENOMIC DNA]</scope>
    <source>
        <strain evidence="1">Cfa_2016G</strain>
        <tissue evidence="1">Leaf</tissue>
    </source>
</reference>
<evidence type="ECO:0000313" key="2">
    <source>
        <dbReference type="Proteomes" id="UP000327013"/>
    </source>
</evidence>
<organism evidence="1 2">
    <name type="scientific">Carpinus fangiana</name>
    <dbReference type="NCBI Taxonomy" id="176857"/>
    <lineage>
        <taxon>Eukaryota</taxon>
        <taxon>Viridiplantae</taxon>
        <taxon>Streptophyta</taxon>
        <taxon>Embryophyta</taxon>
        <taxon>Tracheophyta</taxon>
        <taxon>Spermatophyta</taxon>
        <taxon>Magnoliopsida</taxon>
        <taxon>eudicotyledons</taxon>
        <taxon>Gunneridae</taxon>
        <taxon>Pentapetalae</taxon>
        <taxon>rosids</taxon>
        <taxon>fabids</taxon>
        <taxon>Fagales</taxon>
        <taxon>Betulaceae</taxon>
        <taxon>Carpinus</taxon>
    </lineage>
</organism>
<dbReference type="EMBL" id="VIBQ01000065">
    <property type="protein sequence ID" value="KAB8571241.1"/>
    <property type="molecule type" value="Genomic_DNA"/>
</dbReference>
<dbReference type="Proteomes" id="UP000327013">
    <property type="component" value="Unassembled WGS sequence"/>
</dbReference>
<accession>A0A5N6L1R7</accession>
<proteinExistence type="predicted"/>
<sequence>MASLEYPNCINLVIIEVQVTGEEFPRSKYAQVEISLNPFSLSQRSTTIIFVEAP</sequence>
<keyword evidence="2" id="KW-1185">Reference proteome</keyword>
<comment type="caution">
    <text evidence="1">The sequence shown here is derived from an EMBL/GenBank/DDBJ whole genome shotgun (WGS) entry which is preliminary data.</text>
</comment>
<gene>
    <name evidence="1" type="ORF">FH972_025699</name>
</gene>
<name>A0A5N6L1R7_9ROSI</name>
<protein>
    <submittedName>
        <fullName evidence="1">Uncharacterized protein</fullName>
    </submittedName>
</protein>
<dbReference type="AlphaFoldDB" id="A0A5N6L1R7"/>
<evidence type="ECO:0000313" key="1">
    <source>
        <dbReference type="EMBL" id="KAB8571241.1"/>
    </source>
</evidence>